<comment type="caution">
    <text evidence="4">The sequence shown here is derived from an EMBL/GenBank/DDBJ whole genome shotgun (WGS) entry which is preliminary data.</text>
</comment>
<dbReference type="InterPro" id="IPR042099">
    <property type="entry name" value="ANL_N_sf"/>
</dbReference>
<dbReference type="GO" id="GO:0003987">
    <property type="term" value="F:acetate-CoA ligase activity"/>
    <property type="evidence" value="ECO:0007669"/>
    <property type="project" value="UniProtKB-EC"/>
</dbReference>
<gene>
    <name evidence="4" type="ORF">Tci_051632</name>
</gene>
<evidence type="ECO:0000256" key="1">
    <source>
        <dbReference type="ARBA" id="ARBA00013275"/>
    </source>
</evidence>
<feature type="compositionally biased region" description="Acidic residues" evidence="2">
    <location>
        <begin position="268"/>
        <end position="282"/>
    </location>
</feature>
<protein>
    <recommendedName>
        <fullName evidence="1">acetate--CoA ligase</fullName>
        <ecNumber evidence="1">6.2.1.1</ecNumber>
    </recommendedName>
</protein>
<dbReference type="Gene3D" id="3.40.50.12780">
    <property type="entry name" value="N-terminal domain of ligase-like"/>
    <property type="match status" value="1"/>
</dbReference>
<dbReference type="EC" id="6.2.1.1" evidence="1"/>
<dbReference type="Pfam" id="PF22909">
    <property type="entry name" value="Caulimovir_coat_dom"/>
    <property type="match status" value="1"/>
</dbReference>
<dbReference type="Pfam" id="PF00501">
    <property type="entry name" value="AMP-binding"/>
    <property type="match status" value="1"/>
</dbReference>
<proteinExistence type="predicted"/>
<feature type="region of interest" description="Disordered" evidence="2">
    <location>
        <begin position="705"/>
        <end position="761"/>
    </location>
</feature>
<dbReference type="GO" id="GO:0006085">
    <property type="term" value="P:acetyl-CoA biosynthetic process"/>
    <property type="evidence" value="ECO:0007669"/>
    <property type="project" value="TreeGrafter"/>
</dbReference>
<sequence length="920" mass="105060">MAMIGRLSNTSYMGFQYNVDNVVDHLITTGITSIPGKRRSVEELEGISWNLNPSEQNLAQQNSQPFYKPDYQFGYTQGKGKTFSGGYGEYHNSQWTLPPAWTESGVMLVLPAAPGLWSEVISRWESITINRLNNQTWSDNKAKLAFVGNLLGEKRHLILLEDRYRGSTYKQDRAYRDLDRITCEETKNLWSFLEDLSQLAIKSGRLYFPSTTEKLFAMLSPSLFKKIFDDSSVYSISEGEGDTHQSISIMVQDTPVEEAAFMIIKESDENDGEQEEEEEEDDQFNHNSFMFHPGPPTKIAEMRIEEPIRAIQASNSPFVPVLWRWKLMDQVVVSEQDELPSSIRLEFQARLDGDQIQDILRQSDCLDRLREIPWLTTGRLVNGSLCDGIDMVIKNLDLEPKVYAMVRDFLEKIAAKVSRFNRDAVVKENILDNLHIETVTPSPTTENIILRNVGVVAQDIELSAAKEAVKAMRSLQAIIQCKAQICFGKSTKDNYWDVPVAILEALVLQRYLRLSDGSVLACYVCTPPVFMRKEELMVPHKEEKGESHKKVFSEDHEELRLRLAYKEAVSILACCFPDAHRPFLEGEDWCTSDCGWITGHNYVTYGPLLNEARVVLYEGVLDYPDAGRWDIVDKYKVTIFYTAPTLVRSLMHDGDEIDDLKNFLNVFVRIFMIRTAEGVENKLKSGDLNSSRLSVLKCLLDDRNSHSGSLKEEPKFEAADTEMHRDQRNESGHIDDQPDNEAAPQHDWFQKPDKPPTPDPVNDRLDWHNPEGCEYPFNLSKPLPLIKDQRRQVVHADYFINNDLEYLKGGSSSSKYVTSTTRTKAANQNRRDLPRDITLDSVVLLRYEKRSKGKNKGKVPTKMELELEQTQKGSSYEVSISAKGVKELKIKVKIKGEKKKALLTLRQKPGQYICCQESQR</sequence>
<accession>A0A6L2N512</accession>
<dbReference type="InterPro" id="IPR000873">
    <property type="entry name" value="AMP-dep_synth/lig_dom"/>
</dbReference>
<feature type="domain" description="AMP-dependent synthetase/ligase" evidence="3">
    <location>
        <begin position="589"/>
        <end position="664"/>
    </location>
</feature>
<feature type="compositionally biased region" description="Basic and acidic residues" evidence="2">
    <location>
        <begin position="705"/>
        <end position="736"/>
    </location>
</feature>
<dbReference type="AlphaFoldDB" id="A0A6L2N512"/>
<dbReference type="SUPFAM" id="SSF56801">
    <property type="entry name" value="Acetyl-CoA synthetase-like"/>
    <property type="match status" value="1"/>
</dbReference>
<feature type="compositionally biased region" description="Basic and acidic residues" evidence="2">
    <location>
        <begin position="748"/>
        <end position="761"/>
    </location>
</feature>
<dbReference type="EMBL" id="BKCJ010007917">
    <property type="protein sequence ID" value="GEU79654.1"/>
    <property type="molecule type" value="Genomic_DNA"/>
</dbReference>
<dbReference type="PANTHER" id="PTHR24095">
    <property type="entry name" value="ACETYL-COENZYME A SYNTHETASE"/>
    <property type="match status" value="1"/>
</dbReference>
<feature type="region of interest" description="Disordered" evidence="2">
    <location>
        <begin position="267"/>
        <end position="288"/>
    </location>
</feature>
<organism evidence="4">
    <name type="scientific">Tanacetum cinerariifolium</name>
    <name type="common">Dalmatian daisy</name>
    <name type="synonym">Chrysanthemum cinerariifolium</name>
    <dbReference type="NCBI Taxonomy" id="118510"/>
    <lineage>
        <taxon>Eukaryota</taxon>
        <taxon>Viridiplantae</taxon>
        <taxon>Streptophyta</taxon>
        <taxon>Embryophyta</taxon>
        <taxon>Tracheophyta</taxon>
        <taxon>Spermatophyta</taxon>
        <taxon>Magnoliopsida</taxon>
        <taxon>eudicotyledons</taxon>
        <taxon>Gunneridae</taxon>
        <taxon>Pentapetalae</taxon>
        <taxon>asterids</taxon>
        <taxon>campanulids</taxon>
        <taxon>Asterales</taxon>
        <taxon>Asteraceae</taxon>
        <taxon>Asteroideae</taxon>
        <taxon>Anthemideae</taxon>
        <taxon>Anthemidinae</taxon>
        <taxon>Tanacetum</taxon>
    </lineage>
</organism>
<dbReference type="PANTHER" id="PTHR24095:SF14">
    <property type="entry name" value="ACETYL-COENZYME A SYNTHETASE 1"/>
    <property type="match status" value="1"/>
</dbReference>
<reference evidence="4" key="1">
    <citation type="journal article" date="2019" name="Sci. Rep.">
        <title>Draft genome of Tanacetum cinerariifolium, the natural source of mosquito coil.</title>
        <authorList>
            <person name="Yamashiro T."/>
            <person name="Shiraishi A."/>
            <person name="Satake H."/>
            <person name="Nakayama K."/>
        </authorList>
    </citation>
    <scope>NUCLEOTIDE SEQUENCE</scope>
</reference>
<name>A0A6L2N512_TANCI</name>
<evidence type="ECO:0000313" key="4">
    <source>
        <dbReference type="EMBL" id="GEU79654.1"/>
    </source>
</evidence>
<evidence type="ECO:0000259" key="3">
    <source>
        <dbReference type="Pfam" id="PF00501"/>
    </source>
</evidence>
<evidence type="ECO:0000256" key="2">
    <source>
        <dbReference type="SAM" id="MobiDB-lite"/>
    </source>
</evidence>